<dbReference type="GO" id="GO:0046872">
    <property type="term" value="F:metal ion binding"/>
    <property type="evidence" value="ECO:0007669"/>
    <property type="project" value="UniProtKB-KW"/>
</dbReference>
<keyword evidence="4" id="KW-0411">Iron-sulfur</keyword>
<name>A0A538U5K3_UNCEI</name>
<dbReference type="Pfam" id="PF00355">
    <property type="entry name" value="Rieske"/>
    <property type="match status" value="1"/>
</dbReference>
<gene>
    <name evidence="6" type="ORF">E6K80_06460</name>
</gene>
<keyword evidence="3" id="KW-0408">Iron</keyword>
<dbReference type="PROSITE" id="PS51296">
    <property type="entry name" value="RIESKE"/>
    <property type="match status" value="1"/>
</dbReference>
<dbReference type="PANTHER" id="PTHR40261:SF1">
    <property type="entry name" value="RIESKE DOMAIN-CONTAINING PROTEIN"/>
    <property type="match status" value="1"/>
</dbReference>
<sequence length="112" mass="12241">MRVLADARRLGEGQGVRFRIVIGGVERPAFAVRYRGALYAYLNVCRHESLELDFGDAHFFDDAYDALVCCHHGARYRPETGACAGGPCAGGRLTPLRLEERDGALWCLGPSG</sequence>
<dbReference type="CDD" id="cd03467">
    <property type="entry name" value="Rieske"/>
    <property type="match status" value="1"/>
</dbReference>
<evidence type="ECO:0000256" key="4">
    <source>
        <dbReference type="ARBA" id="ARBA00023014"/>
    </source>
</evidence>
<dbReference type="AlphaFoldDB" id="A0A538U5K3"/>
<dbReference type="PANTHER" id="PTHR40261">
    <property type="match status" value="1"/>
</dbReference>
<dbReference type="SUPFAM" id="SSF50022">
    <property type="entry name" value="ISP domain"/>
    <property type="match status" value="1"/>
</dbReference>
<dbReference type="Gene3D" id="2.102.10.10">
    <property type="entry name" value="Rieske [2Fe-2S] iron-sulphur domain"/>
    <property type="match status" value="1"/>
</dbReference>
<proteinExistence type="predicted"/>
<dbReference type="EMBL" id="VBPA01000147">
    <property type="protein sequence ID" value="TMQ71147.1"/>
    <property type="molecule type" value="Genomic_DNA"/>
</dbReference>
<evidence type="ECO:0000256" key="2">
    <source>
        <dbReference type="ARBA" id="ARBA00022723"/>
    </source>
</evidence>
<protein>
    <submittedName>
        <fullName evidence="6">Rieske 2Fe-2S domain-containing protein</fullName>
    </submittedName>
</protein>
<evidence type="ECO:0000313" key="6">
    <source>
        <dbReference type="EMBL" id="TMQ71147.1"/>
    </source>
</evidence>
<dbReference type="InterPro" id="IPR017941">
    <property type="entry name" value="Rieske_2Fe-2S"/>
</dbReference>
<organism evidence="6 7">
    <name type="scientific">Eiseniibacteriota bacterium</name>
    <dbReference type="NCBI Taxonomy" id="2212470"/>
    <lineage>
        <taxon>Bacteria</taxon>
        <taxon>Candidatus Eiseniibacteriota</taxon>
    </lineage>
</organism>
<evidence type="ECO:0000259" key="5">
    <source>
        <dbReference type="PROSITE" id="PS51296"/>
    </source>
</evidence>
<evidence type="ECO:0000256" key="1">
    <source>
        <dbReference type="ARBA" id="ARBA00022714"/>
    </source>
</evidence>
<evidence type="ECO:0000256" key="3">
    <source>
        <dbReference type="ARBA" id="ARBA00023004"/>
    </source>
</evidence>
<evidence type="ECO:0000313" key="7">
    <source>
        <dbReference type="Proteomes" id="UP000319836"/>
    </source>
</evidence>
<feature type="domain" description="Rieske" evidence="5">
    <location>
        <begin position="2"/>
        <end position="107"/>
    </location>
</feature>
<accession>A0A538U5K3</accession>
<reference evidence="6 7" key="1">
    <citation type="journal article" date="2019" name="Nat. Microbiol.">
        <title>Mediterranean grassland soil C-N compound turnover is dependent on rainfall and depth, and is mediated by genomically divergent microorganisms.</title>
        <authorList>
            <person name="Diamond S."/>
            <person name="Andeer P.F."/>
            <person name="Li Z."/>
            <person name="Crits-Christoph A."/>
            <person name="Burstein D."/>
            <person name="Anantharaman K."/>
            <person name="Lane K.R."/>
            <person name="Thomas B.C."/>
            <person name="Pan C."/>
            <person name="Northen T.R."/>
            <person name="Banfield J.F."/>
        </authorList>
    </citation>
    <scope>NUCLEOTIDE SEQUENCE [LARGE SCALE GENOMIC DNA]</scope>
    <source>
        <strain evidence="6">WS_10</strain>
    </source>
</reference>
<dbReference type="Proteomes" id="UP000319836">
    <property type="component" value="Unassembled WGS sequence"/>
</dbReference>
<keyword evidence="2" id="KW-0479">Metal-binding</keyword>
<comment type="caution">
    <text evidence="6">The sequence shown here is derived from an EMBL/GenBank/DDBJ whole genome shotgun (WGS) entry which is preliminary data.</text>
</comment>
<dbReference type="GO" id="GO:0051537">
    <property type="term" value="F:2 iron, 2 sulfur cluster binding"/>
    <property type="evidence" value="ECO:0007669"/>
    <property type="project" value="UniProtKB-KW"/>
</dbReference>
<keyword evidence="1" id="KW-0001">2Fe-2S</keyword>
<dbReference type="InterPro" id="IPR036922">
    <property type="entry name" value="Rieske_2Fe-2S_sf"/>
</dbReference>